<keyword evidence="1" id="KW-1133">Transmembrane helix</keyword>
<protein>
    <submittedName>
        <fullName evidence="3">Uncharacterized protein</fullName>
    </submittedName>
</protein>
<reference evidence="3" key="1">
    <citation type="journal article" date="2019" name="bioRxiv">
        <title>The Genome of the Zebra Mussel, Dreissena polymorpha: A Resource for Invasive Species Research.</title>
        <authorList>
            <person name="McCartney M.A."/>
            <person name="Auch B."/>
            <person name="Kono T."/>
            <person name="Mallez S."/>
            <person name="Zhang Y."/>
            <person name="Obille A."/>
            <person name="Becker A."/>
            <person name="Abrahante J.E."/>
            <person name="Garbe J."/>
            <person name="Badalamenti J.P."/>
            <person name="Herman A."/>
            <person name="Mangelson H."/>
            <person name="Liachko I."/>
            <person name="Sullivan S."/>
            <person name="Sone E.D."/>
            <person name="Koren S."/>
            <person name="Silverstein K.A.T."/>
            <person name="Beckman K.B."/>
            <person name="Gohl D.M."/>
        </authorList>
    </citation>
    <scope>NUCLEOTIDE SEQUENCE</scope>
    <source>
        <strain evidence="3">Duluth1</strain>
        <tissue evidence="3">Whole animal</tissue>
    </source>
</reference>
<accession>A0A9D3YUA1</accession>
<keyword evidence="4" id="KW-1185">Reference proteome</keyword>
<dbReference type="Proteomes" id="UP000828390">
    <property type="component" value="Unassembled WGS sequence"/>
</dbReference>
<feature type="signal peptide" evidence="2">
    <location>
        <begin position="1"/>
        <end position="22"/>
    </location>
</feature>
<gene>
    <name evidence="3" type="ORF">DPMN_079334</name>
</gene>
<comment type="caution">
    <text evidence="3">The sequence shown here is derived from an EMBL/GenBank/DDBJ whole genome shotgun (WGS) entry which is preliminary data.</text>
</comment>
<dbReference type="AlphaFoldDB" id="A0A9D3YUA1"/>
<feature type="transmembrane region" description="Helical" evidence="1">
    <location>
        <begin position="227"/>
        <end position="247"/>
    </location>
</feature>
<keyword evidence="2" id="KW-0732">Signal</keyword>
<evidence type="ECO:0000313" key="3">
    <source>
        <dbReference type="EMBL" id="KAH3704278.1"/>
    </source>
</evidence>
<dbReference type="EMBL" id="JAIWYP010000015">
    <property type="protein sequence ID" value="KAH3704278.1"/>
    <property type="molecule type" value="Genomic_DNA"/>
</dbReference>
<feature type="chain" id="PRO_5038382295" evidence="2">
    <location>
        <begin position="23"/>
        <end position="292"/>
    </location>
</feature>
<name>A0A9D3YUA1_DREPO</name>
<sequence>MVYLCLRSVVITIAITCEFVTAFSPQVIEVGAPANVTCGHEKPRDDHVVVWKRGDAIWMNETMTFQFPDLQALPTDVQCASAPIATALEHRHNLTGLWERADTYMVPLIGIDVQLSTESHFTNVTARLAVSGVNASEIALDWSRDNTSVRAWVRSCAERDTWVVSCETISWNIRDSADLMLSVIISPAYNFTKALWTKVISVSSENTTEPSTRDYESNTPEPELVKIGILSALIVLIAGFALVIVVWQCKRFLWDMDPNRDDTAFDGLHVSVEHGKISFSAREQQTSFGVHP</sequence>
<evidence type="ECO:0000313" key="4">
    <source>
        <dbReference type="Proteomes" id="UP000828390"/>
    </source>
</evidence>
<keyword evidence="1" id="KW-0472">Membrane</keyword>
<organism evidence="3 4">
    <name type="scientific">Dreissena polymorpha</name>
    <name type="common">Zebra mussel</name>
    <name type="synonym">Mytilus polymorpha</name>
    <dbReference type="NCBI Taxonomy" id="45954"/>
    <lineage>
        <taxon>Eukaryota</taxon>
        <taxon>Metazoa</taxon>
        <taxon>Spiralia</taxon>
        <taxon>Lophotrochozoa</taxon>
        <taxon>Mollusca</taxon>
        <taxon>Bivalvia</taxon>
        <taxon>Autobranchia</taxon>
        <taxon>Heteroconchia</taxon>
        <taxon>Euheterodonta</taxon>
        <taxon>Imparidentia</taxon>
        <taxon>Neoheterodontei</taxon>
        <taxon>Myida</taxon>
        <taxon>Dreissenoidea</taxon>
        <taxon>Dreissenidae</taxon>
        <taxon>Dreissena</taxon>
    </lineage>
</organism>
<proteinExistence type="predicted"/>
<reference evidence="3" key="2">
    <citation type="submission" date="2020-11" db="EMBL/GenBank/DDBJ databases">
        <authorList>
            <person name="McCartney M.A."/>
            <person name="Auch B."/>
            <person name="Kono T."/>
            <person name="Mallez S."/>
            <person name="Becker A."/>
            <person name="Gohl D.M."/>
            <person name="Silverstein K.A.T."/>
            <person name="Koren S."/>
            <person name="Bechman K.B."/>
            <person name="Herman A."/>
            <person name="Abrahante J.E."/>
            <person name="Garbe J."/>
        </authorList>
    </citation>
    <scope>NUCLEOTIDE SEQUENCE</scope>
    <source>
        <strain evidence="3">Duluth1</strain>
        <tissue evidence="3">Whole animal</tissue>
    </source>
</reference>
<evidence type="ECO:0000256" key="1">
    <source>
        <dbReference type="SAM" id="Phobius"/>
    </source>
</evidence>
<keyword evidence="1" id="KW-0812">Transmembrane</keyword>
<evidence type="ECO:0000256" key="2">
    <source>
        <dbReference type="SAM" id="SignalP"/>
    </source>
</evidence>